<dbReference type="AlphaFoldDB" id="A0A0S3SBP5"/>
<organism evidence="1 2">
    <name type="scientific">Vigna angularis var. angularis</name>
    <dbReference type="NCBI Taxonomy" id="157739"/>
    <lineage>
        <taxon>Eukaryota</taxon>
        <taxon>Viridiplantae</taxon>
        <taxon>Streptophyta</taxon>
        <taxon>Embryophyta</taxon>
        <taxon>Tracheophyta</taxon>
        <taxon>Spermatophyta</taxon>
        <taxon>Magnoliopsida</taxon>
        <taxon>eudicotyledons</taxon>
        <taxon>Gunneridae</taxon>
        <taxon>Pentapetalae</taxon>
        <taxon>rosids</taxon>
        <taxon>fabids</taxon>
        <taxon>Fabales</taxon>
        <taxon>Fabaceae</taxon>
        <taxon>Papilionoideae</taxon>
        <taxon>50 kb inversion clade</taxon>
        <taxon>NPAAA clade</taxon>
        <taxon>indigoferoid/millettioid clade</taxon>
        <taxon>Phaseoleae</taxon>
        <taxon>Vigna</taxon>
    </lineage>
</organism>
<protein>
    <submittedName>
        <fullName evidence="1">Uncharacterized protein</fullName>
    </submittedName>
</protein>
<sequence>MEWKLQCMIDLFSKSMLLLLPSLRETLRWNLENTMASSKIFSPSYPRNDASYRLNIPFASLTRLSLKLPFSSLNLSNISAETSWPYSLRSLKHKAVS</sequence>
<gene>
    <name evidence="1" type="primary">Vigan.06G146300</name>
    <name evidence="1" type="ORF">VIGAN_06146300</name>
</gene>
<dbReference type="EMBL" id="AP015039">
    <property type="protein sequence ID" value="BAT90252.1"/>
    <property type="molecule type" value="Genomic_DNA"/>
</dbReference>
<name>A0A0S3SBP5_PHAAN</name>
<proteinExistence type="predicted"/>
<reference evidence="1 2" key="1">
    <citation type="journal article" date="2015" name="Sci. Rep.">
        <title>The power of single molecule real-time sequencing technology in the de novo assembly of a eukaryotic genome.</title>
        <authorList>
            <person name="Sakai H."/>
            <person name="Naito K."/>
            <person name="Ogiso-Tanaka E."/>
            <person name="Takahashi Y."/>
            <person name="Iseki K."/>
            <person name="Muto C."/>
            <person name="Satou K."/>
            <person name="Teruya K."/>
            <person name="Shiroma A."/>
            <person name="Shimoji M."/>
            <person name="Hirano T."/>
            <person name="Itoh T."/>
            <person name="Kaga A."/>
            <person name="Tomooka N."/>
        </authorList>
    </citation>
    <scope>NUCLEOTIDE SEQUENCE [LARGE SCALE GENOMIC DNA]</scope>
    <source>
        <strain evidence="2">cv. Shumari</strain>
    </source>
</reference>
<evidence type="ECO:0000313" key="1">
    <source>
        <dbReference type="EMBL" id="BAT90252.1"/>
    </source>
</evidence>
<evidence type="ECO:0000313" key="2">
    <source>
        <dbReference type="Proteomes" id="UP000291084"/>
    </source>
</evidence>
<accession>A0A0S3SBP5</accession>
<dbReference type="Proteomes" id="UP000291084">
    <property type="component" value="Chromosome 6"/>
</dbReference>
<keyword evidence="2" id="KW-1185">Reference proteome</keyword>
<feature type="non-terminal residue" evidence="1">
    <location>
        <position position="97"/>
    </location>
</feature>